<feature type="transmembrane region" description="Helical" evidence="2">
    <location>
        <begin position="83"/>
        <end position="103"/>
    </location>
</feature>
<protein>
    <submittedName>
        <fullName evidence="3">DUF1290 domain-containing protein</fullName>
    </submittedName>
</protein>
<keyword evidence="1 2" id="KW-0812">Transmembrane</keyword>
<dbReference type="KEGG" id="tfr:BR63_09925"/>
<accession>A0A7G6E3E1</accession>
<dbReference type="EMBL" id="CP045798">
    <property type="protein sequence ID" value="QNB46595.1"/>
    <property type="molecule type" value="Genomic_DNA"/>
</dbReference>
<proteinExistence type="inferred from homology"/>
<keyword evidence="1" id="KW-1003">Cell membrane</keyword>
<keyword evidence="4" id="KW-1185">Reference proteome</keyword>
<evidence type="ECO:0000256" key="1">
    <source>
        <dbReference type="PIRNR" id="PIRNR018579"/>
    </source>
</evidence>
<dbReference type="AlphaFoldDB" id="A0A7G6E3E1"/>
<organism evidence="3 4">
    <name type="scientific">Thermanaerosceptrum fracticalcis</name>
    <dbReference type="NCBI Taxonomy" id="1712410"/>
    <lineage>
        <taxon>Bacteria</taxon>
        <taxon>Bacillati</taxon>
        <taxon>Bacillota</taxon>
        <taxon>Clostridia</taxon>
        <taxon>Eubacteriales</taxon>
        <taxon>Peptococcaceae</taxon>
        <taxon>Thermanaerosceptrum</taxon>
    </lineage>
</organism>
<sequence length="120" mass="13412">MWLLPVLGLIIGAMIGSAITFQVPLIYVKYMSIAVLASLDSVFGGIRAVLEDHFDGTILLTGFFTNALLAAFLAYMGDRLGVDLYYAAVFAFGVRLFQNLAIIRHNLLTRYRKKRKPEPR</sequence>
<dbReference type="GO" id="GO:0005886">
    <property type="term" value="C:plasma membrane"/>
    <property type="evidence" value="ECO:0007669"/>
    <property type="project" value="UniProtKB-SubCell"/>
</dbReference>
<name>A0A7G6E3E1_THEFR</name>
<dbReference type="Pfam" id="PF06947">
    <property type="entry name" value="DUF1290"/>
    <property type="match status" value="1"/>
</dbReference>
<evidence type="ECO:0000256" key="2">
    <source>
        <dbReference type="SAM" id="Phobius"/>
    </source>
</evidence>
<dbReference type="Proteomes" id="UP000515847">
    <property type="component" value="Chromosome"/>
</dbReference>
<gene>
    <name evidence="3" type="ORF">BR63_09925</name>
</gene>
<feature type="transmembrane region" description="Helical" evidence="2">
    <location>
        <begin position="30"/>
        <end position="50"/>
    </location>
</feature>
<dbReference type="RefSeq" id="WP_034421624.1">
    <property type="nucleotide sequence ID" value="NZ_CP045798.1"/>
</dbReference>
<evidence type="ECO:0000313" key="3">
    <source>
        <dbReference type="EMBL" id="QNB46595.1"/>
    </source>
</evidence>
<evidence type="ECO:0000313" key="4">
    <source>
        <dbReference type="Proteomes" id="UP000515847"/>
    </source>
</evidence>
<comment type="subcellular location">
    <subcellularLocation>
        <location evidence="1">Cell membrane</location>
        <topology evidence="1">Multi-pass membrane protein</topology>
    </subcellularLocation>
</comment>
<reference evidence="3 4" key="1">
    <citation type="journal article" date="2019" name="Front. Microbiol.">
        <title>Thermoanaerosceptrum fracticalcis gen. nov. sp. nov., a Novel Fumarate-Fermenting Microorganism From a Deep Fractured Carbonate Aquifer of the US Great Basin.</title>
        <authorList>
            <person name="Hamilton-Brehm S.D."/>
            <person name="Stewart L.E."/>
            <person name="Zavarin M."/>
            <person name="Caldwell M."/>
            <person name="Lawson P.A."/>
            <person name="Onstott T.C."/>
            <person name="Grzymski J."/>
            <person name="Neveux I."/>
            <person name="Lollar B.S."/>
            <person name="Russell C.E."/>
            <person name="Moser D.P."/>
        </authorList>
    </citation>
    <scope>NUCLEOTIDE SEQUENCE [LARGE SCALE GENOMIC DNA]</scope>
    <source>
        <strain evidence="3 4">DRI-13</strain>
    </source>
</reference>
<keyword evidence="1 2" id="KW-0472">Membrane</keyword>
<keyword evidence="2" id="KW-1133">Transmembrane helix</keyword>
<comment type="similarity">
    <text evidence="1">Belongs to the sbp family.</text>
</comment>
<feature type="transmembrane region" description="Helical" evidence="2">
    <location>
        <begin position="57"/>
        <end position="77"/>
    </location>
</feature>
<dbReference type="OrthoDB" id="9812056at2"/>
<dbReference type="InterPro" id="IPR009709">
    <property type="entry name" value="DUF1290"/>
</dbReference>
<dbReference type="PIRSF" id="PIRSF018579">
    <property type="entry name" value="Sbp"/>
    <property type="match status" value="1"/>
</dbReference>